<gene>
    <name evidence="2" type="ORF">H4W80_011584</name>
</gene>
<comment type="caution">
    <text evidence="2">The sequence shown here is derived from an EMBL/GenBank/DDBJ whole genome shotgun (WGS) entry which is preliminary data.</text>
</comment>
<dbReference type="InterPro" id="IPR036457">
    <property type="entry name" value="PPM-type-like_dom_sf"/>
</dbReference>
<dbReference type="RefSeq" id="WP_192792700.1">
    <property type="nucleotide sequence ID" value="NZ_JADBEK010000001.1"/>
</dbReference>
<name>A0ABR9MK69_9ACTN</name>
<dbReference type="Pfam" id="PF13672">
    <property type="entry name" value="PP2C_2"/>
    <property type="match status" value="1"/>
</dbReference>
<dbReference type="GO" id="GO:0004722">
    <property type="term" value="F:protein serine/threonine phosphatase activity"/>
    <property type="evidence" value="ECO:0007669"/>
    <property type="project" value="UniProtKB-EC"/>
</dbReference>
<dbReference type="SMART" id="SM00331">
    <property type="entry name" value="PP2C_SIG"/>
    <property type="match status" value="1"/>
</dbReference>
<dbReference type="Proteomes" id="UP000633509">
    <property type="component" value="Unassembled WGS sequence"/>
</dbReference>
<proteinExistence type="predicted"/>
<protein>
    <submittedName>
        <fullName evidence="2">Protein phosphatase</fullName>
        <ecNumber evidence="2">3.1.3.16</ecNumber>
    </submittedName>
</protein>
<dbReference type="SMART" id="SM00332">
    <property type="entry name" value="PP2Cc"/>
    <property type="match status" value="1"/>
</dbReference>
<dbReference type="InterPro" id="IPR001932">
    <property type="entry name" value="PPM-type_phosphatase-like_dom"/>
</dbReference>
<organism evidence="2 3">
    <name type="scientific">Nonomuraea angiospora</name>
    <dbReference type="NCBI Taxonomy" id="46172"/>
    <lineage>
        <taxon>Bacteria</taxon>
        <taxon>Bacillati</taxon>
        <taxon>Actinomycetota</taxon>
        <taxon>Actinomycetes</taxon>
        <taxon>Streptosporangiales</taxon>
        <taxon>Streptosporangiaceae</taxon>
        <taxon>Nonomuraea</taxon>
    </lineage>
</organism>
<evidence type="ECO:0000313" key="3">
    <source>
        <dbReference type="Proteomes" id="UP000633509"/>
    </source>
</evidence>
<keyword evidence="3" id="KW-1185">Reference proteome</keyword>
<sequence length="231" mass="23604">MITYASGTRAGGLHEENQDRLAADPAAGTFVVADGIGGLADAALTARAVVEQLPLRVCERVTAIGAPGAARAAAEAAAELNDRVRDTARSGPGTTGAATALLLVRGGLALAVHLGDSRIYLARDGLLARLTDDHVHEGRLTRFVGMPGRADPDVSVHELSAGDRVLLCTDGLVHSVGDEELRAILTTAGDVEGVCERLLGAAAAGGAIDDVSVIAVQYGTGRWDDGAAQQR</sequence>
<evidence type="ECO:0000259" key="1">
    <source>
        <dbReference type="PROSITE" id="PS51746"/>
    </source>
</evidence>
<dbReference type="PROSITE" id="PS51746">
    <property type="entry name" value="PPM_2"/>
    <property type="match status" value="1"/>
</dbReference>
<dbReference type="SUPFAM" id="SSF81606">
    <property type="entry name" value="PP2C-like"/>
    <property type="match status" value="1"/>
</dbReference>
<dbReference type="Gene3D" id="3.60.40.10">
    <property type="entry name" value="PPM-type phosphatase domain"/>
    <property type="match status" value="1"/>
</dbReference>
<keyword evidence="2" id="KW-0378">Hydrolase</keyword>
<accession>A0ABR9MK69</accession>
<dbReference type="EMBL" id="JADBEK010000001">
    <property type="protein sequence ID" value="MBE1593326.1"/>
    <property type="molecule type" value="Genomic_DNA"/>
</dbReference>
<dbReference type="EC" id="3.1.3.16" evidence="2"/>
<feature type="domain" description="PPM-type phosphatase" evidence="1">
    <location>
        <begin position="2"/>
        <end position="218"/>
    </location>
</feature>
<reference evidence="2 3" key="1">
    <citation type="submission" date="2020-10" db="EMBL/GenBank/DDBJ databases">
        <title>Sequencing the genomes of 1000 actinobacteria strains.</title>
        <authorList>
            <person name="Klenk H.-P."/>
        </authorList>
    </citation>
    <scope>NUCLEOTIDE SEQUENCE [LARGE SCALE GENOMIC DNA]</scope>
    <source>
        <strain evidence="2 3">DSM 43173</strain>
    </source>
</reference>
<evidence type="ECO:0000313" key="2">
    <source>
        <dbReference type="EMBL" id="MBE1593326.1"/>
    </source>
</evidence>